<dbReference type="GO" id="GO:0015995">
    <property type="term" value="P:chlorophyll biosynthetic process"/>
    <property type="evidence" value="ECO:0007669"/>
    <property type="project" value="InterPro"/>
</dbReference>
<reference evidence="4" key="1">
    <citation type="submission" date="2018-06" db="EMBL/GenBank/DDBJ databases">
        <authorList>
            <person name="Zhirakovskaya E."/>
        </authorList>
    </citation>
    <scope>NUCLEOTIDE SEQUENCE</scope>
</reference>
<dbReference type="Pfam" id="PF00582">
    <property type="entry name" value="Usp"/>
    <property type="match status" value="2"/>
</dbReference>
<feature type="domain" description="UspA" evidence="2">
    <location>
        <begin position="180"/>
        <end position="334"/>
    </location>
</feature>
<dbReference type="InterPro" id="IPR013580">
    <property type="entry name" value="LI-POR_suB-like_C"/>
</dbReference>
<dbReference type="Gene3D" id="1.10.8.550">
    <property type="entry name" value="Proto-chlorophyllide reductase 57 kD subunit B"/>
    <property type="match status" value="1"/>
</dbReference>
<organism evidence="4">
    <name type="scientific">hydrothermal vent metagenome</name>
    <dbReference type="NCBI Taxonomy" id="652676"/>
    <lineage>
        <taxon>unclassified sequences</taxon>
        <taxon>metagenomes</taxon>
        <taxon>ecological metagenomes</taxon>
    </lineage>
</organism>
<dbReference type="SUPFAM" id="SSF52402">
    <property type="entry name" value="Adenine nucleotide alpha hydrolases-like"/>
    <property type="match status" value="2"/>
</dbReference>
<evidence type="ECO:0000256" key="1">
    <source>
        <dbReference type="ARBA" id="ARBA00008791"/>
    </source>
</evidence>
<dbReference type="PANTHER" id="PTHR46268:SF6">
    <property type="entry name" value="UNIVERSAL STRESS PROTEIN UP12"/>
    <property type="match status" value="1"/>
</dbReference>
<evidence type="ECO:0000313" key="4">
    <source>
        <dbReference type="EMBL" id="VAV83042.1"/>
    </source>
</evidence>
<accession>A0A3B0QS23</accession>
<sequence>MPDNTCKNILLCLDNSEDSRTATKLALRLAGTEEMTITGLHVYAAALHTERFHQLESYLPERYQNKEALDEQRSAHTTLITKGLEIISDSYMAPLTALGLEQGVRTKTVKREGKNYREILDEAKIGYGLVVLGARGLGTLNTPEEDGCGSVAERVARGIRADLLIVRTTARDDEDEADEISVAIDGSPESYGALLVAIGLAKKLDKKIKAIAAFDPLYHQVAFQSLEGVLSEADGELFKLEEQEKLHTEIIDNNLAALYQDHLDTAVAVAKDAGIDIDSELLSGKPYSELIKYARGKSPFMIIMGKTGVHADQGLEIGSATEKTLRGAPCSIYITTSTYTPPPRSDKDLPDISWNPEAEETVSRIPAFARAMVRKMAEETATEKGTDTVTRELLLELRKRIGL</sequence>
<dbReference type="InterPro" id="IPR006016">
    <property type="entry name" value="UspA"/>
</dbReference>
<dbReference type="Gene3D" id="3.40.50.620">
    <property type="entry name" value="HUPs"/>
    <property type="match status" value="2"/>
</dbReference>
<protein>
    <recommendedName>
        <fullName evidence="5">Universal stress protein</fullName>
    </recommendedName>
</protein>
<evidence type="ECO:0008006" key="5">
    <source>
        <dbReference type="Google" id="ProtNLM"/>
    </source>
</evidence>
<dbReference type="InterPro" id="IPR014729">
    <property type="entry name" value="Rossmann-like_a/b/a_fold"/>
</dbReference>
<dbReference type="CDD" id="cd00293">
    <property type="entry name" value="USP-like"/>
    <property type="match status" value="2"/>
</dbReference>
<dbReference type="PANTHER" id="PTHR46268">
    <property type="entry name" value="STRESS RESPONSE PROTEIN NHAX"/>
    <property type="match status" value="1"/>
</dbReference>
<comment type="similarity">
    <text evidence="1">Belongs to the universal stress protein A family.</text>
</comment>
<dbReference type="GO" id="GO:0015979">
    <property type="term" value="P:photosynthesis"/>
    <property type="evidence" value="ECO:0007669"/>
    <property type="project" value="InterPro"/>
</dbReference>
<evidence type="ECO:0000259" key="3">
    <source>
        <dbReference type="Pfam" id="PF08369"/>
    </source>
</evidence>
<dbReference type="AlphaFoldDB" id="A0A3B0QS23"/>
<dbReference type="GO" id="GO:0016491">
    <property type="term" value="F:oxidoreductase activity"/>
    <property type="evidence" value="ECO:0007669"/>
    <property type="project" value="InterPro"/>
</dbReference>
<gene>
    <name evidence="4" type="ORF">MNBD_DELTA01-697</name>
</gene>
<feature type="domain" description="UspA" evidence="2">
    <location>
        <begin position="7"/>
        <end position="167"/>
    </location>
</feature>
<dbReference type="Pfam" id="PF08369">
    <property type="entry name" value="PCP_red"/>
    <property type="match status" value="1"/>
</dbReference>
<dbReference type="InterPro" id="IPR042298">
    <property type="entry name" value="P-CP_red_C"/>
</dbReference>
<proteinExistence type="inferred from homology"/>
<evidence type="ECO:0000259" key="2">
    <source>
        <dbReference type="Pfam" id="PF00582"/>
    </source>
</evidence>
<name>A0A3B0QS23_9ZZZZ</name>
<dbReference type="EMBL" id="UOEA01000034">
    <property type="protein sequence ID" value="VAV83042.1"/>
    <property type="molecule type" value="Genomic_DNA"/>
</dbReference>
<feature type="domain" description="Light-independent protochlorophyllide reductase subunit B-like C-terminal" evidence="3">
    <location>
        <begin position="354"/>
        <end position="397"/>
    </location>
</feature>